<organism evidence="1 2">
    <name type="scientific">Alistipes putredinis</name>
    <dbReference type="NCBI Taxonomy" id="28117"/>
    <lineage>
        <taxon>Bacteria</taxon>
        <taxon>Pseudomonadati</taxon>
        <taxon>Bacteroidota</taxon>
        <taxon>Bacteroidia</taxon>
        <taxon>Bacteroidales</taxon>
        <taxon>Rikenellaceae</taxon>
        <taxon>Alistipes</taxon>
    </lineage>
</organism>
<dbReference type="RefSeq" id="WP_022459780.1">
    <property type="nucleotide sequence ID" value="NZ_BAAFKT010000010.1"/>
</dbReference>
<proteinExistence type="predicted"/>
<dbReference type="AlphaFoldDB" id="A0A1Q6FCC4"/>
<gene>
    <name evidence="1" type="ORF">BHV66_00100</name>
</gene>
<reference evidence="1 2" key="1">
    <citation type="journal article" date="2016" name="Nat. Biotechnol.">
        <title>Measurement of bacterial replication rates in microbial communities.</title>
        <authorList>
            <person name="Brown C.T."/>
            <person name="Olm M.R."/>
            <person name="Thomas B.C."/>
            <person name="Banfield J.F."/>
        </authorList>
    </citation>
    <scope>NUCLEOTIDE SEQUENCE [LARGE SCALE GENOMIC DNA]</scope>
    <source>
        <strain evidence="1">CAG:67_53_122</strain>
    </source>
</reference>
<name>A0A1Q6FCC4_9BACT</name>
<dbReference type="Proteomes" id="UP000187417">
    <property type="component" value="Unassembled WGS sequence"/>
</dbReference>
<sequence length="108" mass="12111">MSGQKLIRVFNAGALLLILLAAYAGKSLHTHPDEYYRYLTENDANTTSPALVDDCAICHFHFFSYIHSTDWVLDSEFRLLETFFRPECYDPAIVAISGSQLRAPPAIG</sequence>
<comment type="caution">
    <text evidence="1">The sequence shown here is derived from an EMBL/GenBank/DDBJ whole genome shotgun (WGS) entry which is preliminary data.</text>
</comment>
<dbReference type="EMBL" id="MNQH01000001">
    <property type="protein sequence ID" value="OKY96519.1"/>
    <property type="molecule type" value="Genomic_DNA"/>
</dbReference>
<protein>
    <submittedName>
        <fullName evidence="1">Uncharacterized protein</fullName>
    </submittedName>
</protein>
<evidence type="ECO:0000313" key="1">
    <source>
        <dbReference type="EMBL" id="OKY96519.1"/>
    </source>
</evidence>
<accession>A0A1Q6FCC4</accession>
<dbReference type="GeneID" id="73802852"/>
<evidence type="ECO:0000313" key="2">
    <source>
        <dbReference type="Proteomes" id="UP000187417"/>
    </source>
</evidence>